<dbReference type="EMBL" id="JBJJXI010000100">
    <property type="protein sequence ID" value="KAL3393009.1"/>
    <property type="molecule type" value="Genomic_DNA"/>
</dbReference>
<evidence type="ECO:0000313" key="2">
    <source>
        <dbReference type="Proteomes" id="UP001627154"/>
    </source>
</evidence>
<organism evidence="1 2">
    <name type="scientific">Trichogramma kaykai</name>
    <dbReference type="NCBI Taxonomy" id="54128"/>
    <lineage>
        <taxon>Eukaryota</taxon>
        <taxon>Metazoa</taxon>
        <taxon>Ecdysozoa</taxon>
        <taxon>Arthropoda</taxon>
        <taxon>Hexapoda</taxon>
        <taxon>Insecta</taxon>
        <taxon>Pterygota</taxon>
        <taxon>Neoptera</taxon>
        <taxon>Endopterygota</taxon>
        <taxon>Hymenoptera</taxon>
        <taxon>Apocrita</taxon>
        <taxon>Proctotrupomorpha</taxon>
        <taxon>Chalcidoidea</taxon>
        <taxon>Trichogrammatidae</taxon>
        <taxon>Trichogramma</taxon>
    </lineage>
</organism>
<dbReference type="InterPro" id="IPR019152">
    <property type="entry name" value="DUF2046"/>
</dbReference>
<protein>
    <submittedName>
        <fullName evidence="1">Uncharacterized protein</fullName>
    </submittedName>
</protein>
<reference evidence="1 2" key="1">
    <citation type="journal article" date="2024" name="bioRxiv">
        <title>A reference genome for Trichogramma kaykai: A tiny desert-dwelling parasitoid wasp with competing sex-ratio distorters.</title>
        <authorList>
            <person name="Culotta J."/>
            <person name="Lindsey A.R."/>
        </authorList>
    </citation>
    <scope>NUCLEOTIDE SEQUENCE [LARGE SCALE GENOMIC DNA]</scope>
    <source>
        <strain evidence="1 2">KSX58</strain>
    </source>
</reference>
<sequence length="171" mass="20162">MFLCKQVGTGTSSRTNTLTVPFEHFFSSLFQCTLHQLVKLQITFAPHSYGTHLFRYSLGYDTDHICSTTQQQQNINPGIHWEKEVIKRSHENYDVRQKATAEQEQEFISNTFLKKIQALKKEKETLAYHYEQEQECLTNNLSKKSNQQRQQKCRLEQTLKLKQRNICSTNR</sequence>
<proteinExistence type="predicted"/>
<name>A0ABD2WJW9_9HYME</name>
<dbReference type="PANTHER" id="PTHR15276:SF0">
    <property type="entry name" value="COILED-COIL DOMAIN-CONTAINING PROTEIN 6"/>
    <property type="match status" value="1"/>
</dbReference>
<comment type="caution">
    <text evidence="1">The sequence shown here is derived from an EMBL/GenBank/DDBJ whole genome shotgun (WGS) entry which is preliminary data.</text>
</comment>
<evidence type="ECO:0000313" key="1">
    <source>
        <dbReference type="EMBL" id="KAL3393009.1"/>
    </source>
</evidence>
<gene>
    <name evidence="1" type="ORF">TKK_012289</name>
</gene>
<keyword evidence="2" id="KW-1185">Reference proteome</keyword>
<dbReference type="Proteomes" id="UP001627154">
    <property type="component" value="Unassembled WGS sequence"/>
</dbReference>
<dbReference type="Pfam" id="PF09755">
    <property type="entry name" value="DUF2046"/>
    <property type="match status" value="1"/>
</dbReference>
<dbReference type="PANTHER" id="PTHR15276">
    <property type="entry name" value="H4 D10S170 PROTEIN-RELATED"/>
    <property type="match status" value="1"/>
</dbReference>
<dbReference type="AlphaFoldDB" id="A0ABD2WJW9"/>
<accession>A0ABD2WJW9</accession>